<dbReference type="InterPro" id="IPR025392">
    <property type="entry name" value="DUF4124"/>
</dbReference>
<organism evidence="4 5">
    <name type="scientific">Stutzerimonas stutzeri</name>
    <name type="common">Pseudomonas stutzeri</name>
    <dbReference type="NCBI Taxonomy" id="316"/>
    <lineage>
        <taxon>Bacteria</taxon>
        <taxon>Pseudomonadati</taxon>
        <taxon>Pseudomonadota</taxon>
        <taxon>Gammaproteobacteria</taxon>
        <taxon>Pseudomonadales</taxon>
        <taxon>Pseudomonadaceae</taxon>
        <taxon>Stutzerimonas</taxon>
    </lineage>
</organism>
<dbReference type="RefSeq" id="WP_045160236.1">
    <property type="nucleotide sequence ID" value="NZ_JYHV01000004.1"/>
</dbReference>
<sequence>MNVSHRIFAAALLACALPAVAEIYSYTDEQGNRVFTDRPGGRSVESVKPGPTNRMPAVETHRPQAPEPAPTVDTAKHHYSLLEILAPQPDATIRDNAGGLLVKVASTPGLLPGHRYRLLMDGYAAGLADGGSQFVLQNIDRGTHQLTVEVIDENGQPLQSSLPRTFHMMRTSLAQRRMVNPCKKDDYGVRPECPLKDKPKEKKDIPFVPFL</sequence>
<keyword evidence="2" id="KW-0732">Signal</keyword>
<dbReference type="AlphaFoldDB" id="A0A0D9AV55"/>
<dbReference type="Pfam" id="PF13511">
    <property type="entry name" value="DUF4124"/>
    <property type="match status" value="1"/>
</dbReference>
<dbReference type="Proteomes" id="UP000032487">
    <property type="component" value="Unassembled WGS sequence"/>
</dbReference>
<feature type="chain" id="PRO_5002338888" evidence="2">
    <location>
        <begin position="22"/>
        <end position="211"/>
    </location>
</feature>
<evidence type="ECO:0000313" key="4">
    <source>
        <dbReference type="EMBL" id="KJH84905.1"/>
    </source>
</evidence>
<gene>
    <name evidence="4" type="ORF">UF78_01405</name>
</gene>
<feature type="domain" description="DUF4124" evidence="3">
    <location>
        <begin position="10"/>
        <end position="67"/>
    </location>
</feature>
<feature type="region of interest" description="Disordered" evidence="1">
    <location>
        <begin position="34"/>
        <end position="71"/>
    </location>
</feature>
<accession>A0A0D9AV55</accession>
<evidence type="ECO:0000256" key="2">
    <source>
        <dbReference type="SAM" id="SignalP"/>
    </source>
</evidence>
<proteinExistence type="predicted"/>
<evidence type="ECO:0000313" key="5">
    <source>
        <dbReference type="Proteomes" id="UP000032487"/>
    </source>
</evidence>
<comment type="caution">
    <text evidence="4">The sequence shown here is derived from an EMBL/GenBank/DDBJ whole genome shotgun (WGS) entry which is preliminary data.</text>
</comment>
<evidence type="ECO:0000256" key="1">
    <source>
        <dbReference type="SAM" id="MobiDB-lite"/>
    </source>
</evidence>
<name>A0A0D9AV55_STUST</name>
<dbReference type="PATRIC" id="fig|316.101.peg.2024"/>
<evidence type="ECO:0000259" key="3">
    <source>
        <dbReference type="Pfam" id="PF13511"/>
    </source>
</evidence>
<dbReference type="OrthoDB" id="6366673at2"/>
<feature type="signal peptide" evidence="2">
    <location>
        <begin position="1"/>
        <end position="21"/>
    </location>
</feature>
<protein>
    <submittedName>
        <fullName evidence="4">Penicillin-binding protein</fullName>
    </submittedName>
</protein>
<dbReference type="EMBL" id="JYHV01000004">
    <property type="protein sequence ID" value="KJH84905.1"/>
    <property type="molecule type" value="Genomic_DNA"/>
</dbReference>
<reference evidence="4 5" key="1">
    <citation type="submission" date="2015-02" db="EMBL/GenBank/DDBJ databases">
        <title>Draft genome sequence of Pseudomonas stutzeri NT0128 isolated from wheat (Triticum turgidum) rhizosphere.</title>
        <authorList>
            <person name="Tovi N."/>
            <person name="Frenk S."/>
            <person name="Hadar Y."/>
            <person name="Minz D."/>
        </authorList>
    </citation>
    <scope>NUCLEOTIDE SEQUENCE [LARGE SCALE GENOMIC DNA]</scope>
    <source>
        <strain evidence="4 5">NT0128</strain>
    </source>
</reference>